<comment type="caution">
    <text evidence="2">The sequence shown here is derived from an EMBL/GenBank/DDBJ whole genome shotgun (WGS) entry which is preliminary data.</text>
</comment>
<dbReference type="AlphaFoldDB" id="A0A853C7M0"/>
<feature type="transmembrane region" description="Helical" evidence="1">
    <location>
        <begin position="76"/>
        <end position="98"/>
    </location>
</feature>
<evidence type="ECO:0000313" key="2">
    <source>
        <dbReference type="EMBL" id="NYJ02213.1"/>
    </source>
</evidence>
<keyword evidence="1" id="KW-0472">Membrane</keyword>
<dbReference type="InterPro" id="IPR045770">
    <property type="entry name" value="DUF6223"/>
</dbReference>
<dbReference type="Proteomes" id="UP000530424">
    <property type="component" value="Unassembled WGS sequence"/>
</dbReference>
<proteinExistence type="predicted"/>
<dbReference type="RefSeq" id="WP_179668613.1">
    <property type="nucleotide sequence ID" value="NZ_JACCFP010000001.1"/>
</dbReference>
<accession>A0A853C7M0</accession>
<organism evidence="2 3">
    <name type="scientific">Nocardioides thalensis</name>
    <dbReference type="NCBI Taxonomy" id="1914755"/>
    <lineage>
        <taxon>Bacteria</taxon>
        <taxon>Bacillati</taxon>
        <taxon>Actinomycetota</taxon>
        <taxon>Actinomycetes</taxon>
        <taxon>Propionibacteriales</taxon>
        <taxon>Nocardioidaceae</taxon>
        <taxon>Nocardioides</taxon>
    </lineage>
</organism>
<feature type="transmembrane region" description="Helical" evidence="1">
    <location>
        <begin position="46"/>
        <end position="64"/>
    </location>
</feature>
<protein>
    <submittedName>
        <fullName evidence="2">Peptidoglycan/LPS O-acetylase OafA/YrhL</fullName>
    </submittedName>
</protein>
<evidence type="ECO:0000256" key="1">
    <source>
        <dbReference type="SAM" id="Phobius"/>
    </source>
</evidence>
<keyword evidence="3" id="KW-1185">Reference proteome</keyword>
<dbReference type="Pfam" id="PF19733">
    <property type="entry name" value="DUF6223"/>
    <property type="match status" value="1"/>
</dbReference>
<name>A0A853C7M0_9ACTN</name>
<feature type="transmembrane region" description="Helical" evidence="1">
    <location>
        <begin position="20"/>
        <end position="39"/>
    </location>
</feature>
<sequence length="111" mass="10799">MDTTHLVTAAAYDLTTGRALTLVAIPFGVLGVVLGARALRAARLSPATGVASIVSLGLGTLILVTADGGPGSGSGVVGAVLAMVLGAAGMVLGGLGHLASIRNERRTRAPA</sequence>
<keyword evidence="1" id="KW-1133">Transmembrane helix</keyword>
<evidence type="ECO:0000313" key="3">
    <source>
        <dbReference type="Proteomes" id="UP000530424"/>
    </source>
</evidence>
<reference evidence="2 3" key="1">
    <citation type="submission" date="2020-07" db="EMBL/GenBank/DDBJ databases">
        <title>Sequencing the genomes of 1000 actinobacteria strains.</title>
        <authorList>
            <person name="Klenk H.-P."/>
        </authorList>
    </citation>
    <scope>NUCLEOTIDE SEQUENCE [LARGE SCALE GENOMIC DNA]</scope>
    <source>
        <strain evidence="2 3">DSM 103833</strain>
    </source>
</reference>
<gene>
    <name evidence="2" type="ORF">HNR19_002911</name>
</gene>
<keyword evidence="1" id="KW-0812">Transmembrane</keyword>
<dbReference type="EMBL" id="JACCFP010000001">
    <property type="protein sequence ID" value="NYJ02213.1"/>
    <property type="molecule type" value="Genomic_DNA"/>
</dbReference>